<dbReference type="RefSeq" id="XP_002502889.1">
    <property type="nucleotide sequence ID" value="XM_002502843.1"/>
</dbReference>
<dbReference type="EMBL" id="CP001327">
    <property type="protein sequence ID" value="ACO64147.1"/>
    <property type="molecule type" value="Genomic_DNA"/>
</dbReference>
<feature type="region of interest" description="Disordered" evidence="1">
    <location>
        <begin position="80"/>
        <end position="115"/>
    </location>
</feature>
<dbReference type="PROSITE" id="PS50296">
    <property type="entry name" value="SUI1"/>
    <property type="match status" value="1"/>
</dbReference>
<feature type="compositionally biased region" description="Acidic residues" evidence="1">
    <location>
        <begin position="604"/>
        <end position="626"/>
    </location>
</feature>
<protein>
    <recommendedName>
        <fullName evidence="2">SUI1 domain-containing protein</fullName>
    </recommendedName>
</protein>
<feature type="compositionally biased region" description="Acidic residues" evidence="1">
    <location>
        <begin position="387"/>
        <end position="411"/>
    </location>
</feature>
<feature type="region of interest" description="Disordered" evidence="1">
    <location>
        <begin position="259"/>
        <end position="293"/>
    </location>
</feature>
<dbReference type="Pfam" id="PF01253">
    <property type="entry name" value="SUI1"/>
    <property type="match status" value="1"/>
</dbReference>
<dbReference type="AlphaFoldDB" id="C1E8G2"/>
<dbReference type="SMART" id="SM00726">
    <property type="entry name" value="UIM"/>
    <property type="match status" value="3"/>
</dbReference>
<reference evidence="3 4" key="1">
    <citation type="journal article" date="2009" name="Science">
        <title>Green evolution and dynamic adaptations revealed by genomes of the marine picoeukaryotes Micromonas.</title>
        <authorList>
            <person name="Worden A.Z."/>
            <person name="Lee J.H."/>
            <person name="Mock T."/>
            <person name="Rouze P."/>
            <person name="Simmons M.P."/>
            <person name="Aerts A.L."/>
            <person name="Allen A.E."/>
            <person name="Cuvelier M.L."/>
            <person name="Derelle E."/>
            <person name="Everett M.V."/>
            <person name="Foulon E."/>
            <person name="Grimwood J."/>
            <person name="Gundlach H."/>
            <person name="Henrissat B."/>
            <person name="Napoli C."/>
            <person name="McDonald S.M."/>
            <person name="Parker M.S."/>
            <person name="Rombauts S."/>
            <person name="Salamov A."/>
            <person name="Von Dassow P."/>
            <person name="Badger J.H."/>
            <person name="Coutinho P.M."/>
            <person name="Demir E."/>
            <person name="Dubchak I."/>
            <person name="Gentemann C."/>
            <person name="Eikrem W."/>
            <person name="Gready J.E."/>
            <person name="John U."/>
            <person name="Lanier W."/>
            <person name="Lindquist E.A."/>
            <person name="Lucas S."/>
            <person name="Mayer K.F."/>
            <person name="Moreau H."/>
            <person name="Not F."/>
            <person name="Otillar R."/>
            <person name="Panaud O."/>
            <person name="Pangilinan J."/>
            <person name="Paulsen I."/>
            <person name="Piegu B."/>
            <person name="Poliakov A."/>
            <person name="Robbens S."/>
            <person name="Schmutz J."/>
            <person name="Toulza E."/>
            <person name="Wyss T."/>
            <person name="Zelensky A."/>
            <person name="Zhou K."/>
            <person name="Armbrust E.V."/>
            <person name="Bhattacharya D."/>
            <person name="Goodenough U.W."/>
            <person name="Van de Peer Y."/>
            <person name="Grigoriev I.V."/>
        </authorList>
    </citation>
    <scope>NUCLEOTIDE SEQUENCE [LARGE SCALE GENOMIC DNA]</scope>
    <source>
        <strain evidence="4">RCC299 / NOUM17</strain>
    </source>
</reference>
<feature type="region of interest" description="Disordered" evidence="1">
    <location>
        <begin position="313"/>
        <end position="462"/>
    </location>
</feature>
<dbReference type="GeneID" id="8244177"/>
<dbReference type="Gene3D" id="3.30.780.10">
    <property type="entry name" value="SUI1-like domain"/>
    <property type="match status" value="1"/>
</dbReference>
<dbReference type="eggNOG" id="ENOG502SX7G">
    <property type="taxonomic scope" value="Eukaryota"/>
</dbReference>
<evidence type="ECO:0000256" key="1">
    <source>
        <dbReference type="SAM" id="MobiDB-lite"/>
    </source>
</evidence>
<accession>C1E8G2</accession>
<dbReference type="OrthoDB" id="439458at2759"/>
<dbReference type="SUPFAM" id="SSF55159">
    <property type="entry name" value="eIF1-like"/>
    <property type="match status" value="1"/>
</dbReference>
<dbReference type="InterPro" id="IPR036877">
    <property type="entry name" value="SUI1_dom_sf"/>
</dbReference>
<dbReference type="PROSITE" id="PS50330">
    <property type="entry name" value="UIM"/>
    <property type="match status" value="1"/>
</dbReference>
<evidence type="ECO:0000313" key="4">
    <source>
        <dbReference type="Proteomes" id="UP000002009"/>
    </source>
</evidence>
<name>C1E8G2_MICCC</name>
<dbReference type="GO" id="GO:0003743">
    <property type="term" value="F:translation initiation factor activity"/>
    <property type="evidence" value="ECO:0007669"/>
    <property type="project" value="InterPro"/>
</dbReference>
<evidence type="ECO:0000313" key="3">
    <source>
        <dbReference type="EMBL" id="ACO64147.1"/>
    </source>
</evidence>
<keyword evidence="4" id="KW-1185">Reference proteome</keyword>
<dbReference type="InterPro" id="IPR003903">
    <property type="entry name" value="UIM_dom"/>
</dbReference>
<dbReference type="Proteomes" id="UP000002009">
    <property type="component" value="Chromosome 6"/>
</dbReference>
<dbReference type="InParanoid" id="C1E8G2"/>
<dbReference type="KEGG" id="mis:MICPUN_59362"/>
<feature type="region of interest" description="Disordered" evidence="1">
    <location>
        <begin position="596"/>
        <end position="628"/>
    </location>
</feature>
<feature type="domain" description="SUI1" evidence="2">
    <location>
        <begin position="13"/>
        <end position="77"/>
    </location>
</feature>
<feature type="compositionally biased region" description="Low complexity" evidence="1">
    <location>
        <begin position="280"/>
        <end position="293"/>
    </location>
</feature>
<sequence>MPFQVSGTKKGGMPVTVEKRPKGKVATVIGNVRGDKAELLAMVKAAVGAGGSVAGHDSVEIQGDHAAKIQQLLLRHQDRTGHATMKGVAGLKPKPEKPEPREEESRARREEKVRSAEVLAQQKQRRVEARQRAVREAVNAKVESTRHFHVYANMMKTWRYWDQNWDALREMHDRHVRDLDEAARAGRGRGITSILDAEVDEPAPGRRRGEVLEAIDRGLAALGGAAAPESATRSPPPHHDQRAALMALGMIAAPSPFRQSRQERLAEAKRRQAAAKEAAKNAPPVAAAAKEATRAPAFDPALAALRAFGDYPDRSRPAASASARSRPPPVRPGATRPPPSRVPRGGAGRGGAVGTRRRGHGKGDPKRSSLGYTGARKGTGGGVYGGDVEEDRDVAFDDDESEEEEEEEEDHDYLYAGGGDTRGWEASPSGGFSFGPIAGAENSPSWQHLSRGDEAEMDQEEADLREALRRSLLEAESEPTRRVGLHVECGDLWGELTEEEAFELAKRLSEEQEKLDRASRAEFESFDEPARCGLGFRDRDSEARDPRDRLAELCGFDADDEAAVGLADLVSSMDTLEEAADLVAATAGCDRGEAEEVAAALRDDGDEPETEEPEIEESSPADDDDAAGFMPKCMDEDAALAEALRLSKLDAETRVAAPAFTDSAPALSGDLLGWADAQLSMFTGEEDNAFLAEYVCDMETAAEIEEFLRESFPSEESSAAASFARALVLMRS</sequence>
<evidence type="ECO:0000259" key="2">
    <source>
        <dbReference type="PROSITE" id="PS50296"/>
    </source>
</evidence>
<dbReference type="InterPro" id="IPR001950">
    <property type="entry name" value="SUI1"/>
</dbReference>
<gene>
    <name evidence="3" type="ORF">MICPUN_59362</name>
</gene>
<feature type="compositionally biased region" description="Pro residues" evidence="1">
    <location>
        <begin position="326"/>
        <end position="341"/>
    </location>
</feature>
<feature type="compositionally biased region" description="Basic and acidic residues" evidence="1">
    <location>
        <begin position="260"/>
        <end position="270"/>
    </location>
</feature>
<proteinExistence type="predicted"/>
<organism evidence="3 4">
    <name type="scientific">Micromonas commoda (strain RCC299 / NOUM17 / CCMP2709)</name>
    <name type="common">Picoplanktonic green alga</name>
    <dbReference type="NCBI Taxonomy" id="296587"/>
    <lineage>
        <taxon>Eukaryota</taxon>
        <taxon>Viridiplantae</taxon>
        <taxon>Chlorophyta</taxon>
        <taxon>Mamiellophyceae</taxon>
        <taxon>Mamiellales</taxon>
        <taxon>Mamiellaceae</taxon>
        <taxon>Micromonas</taxon>
    </lineage>
</organism>
<feature type="compositionally biased region" description="Basic and acidic residues" evidence="1">
    <location>
        <begin position="93"/>
        <end position="115"/>
    </location>
</feature>